<dbReference type="Pfam" id="PF00075">
    <property type="entry name" value="RNase_H"/>
    <property type="match status" value="1"/>
</dbReference>
<evidence type="ECO:0000313" key="3">
    <source>
        <dbReference type="Proteomes" id="UP000799118"/>
    </source>
</evidence>
<dbReference type="InterPro" id="IPR012337">
    <property type="entry name" value="RNaseH-like_sf"/>
</dbReference>
<dbReference type="InterPro" id="IPR002156">
    <property type="entry name" value="RNaseH_domain"/>
</dbReference>
<evidence type="ECO:0000259" key="1">
    <source>
        <dbReference type="PROSITE" id="PS50879"/>
    </source>
</evidence>
<dbReference type="SUPFAM" id="SSF53098">
    <property type="entry name" value="Ribonuclease H-like"/>
    <property type="match status" value="1"/>
</dbReference>
<accession>A0A6A4GVH5</accession>
<dbReference type="GO" id="GO:0003676">
    <property type="term" value="F:nucleic acid binding"/>
    <property type="evidence" value="ECO:0007669"/>
    <property type="project" value="InterPro"/>
</dbReference>
<keyword evidence="3" id="KW-1185">Reference proteome</keyword>
<dbReference type="AlphaFoldDB" id="A0A6A4GVH5"/>
<dbReference type="Proteomes" id="UP000799118">
    <property type="component" value="Unassembled WGS sequence"/>
</dbReference>
<dbReference type="OrthoDB" id="3265515at2759"/>
<dbReference type="InterPro" id="IPR036397">
    <property type="entry name" value="RNaseH_sf"/>
</dbReference>
<dbReference type="Gene3D" id="3.30.420.10">
    <property type="entry name" value="Ribonuclease H-like superfamily/Ribonuclease H"/>
    <property type="match status" value="1"/>
</dbReference>
<dbReference type="PROSITE" id="PS50879">
    <property type="entry name" value="RNASE_H_1"/>
    <property type="match status" value="1"/>
</dbReference>
<evidence type="ECO:0000313" key="2">
    <source>
        <dbReference type="EMBL" id="KAE9389330.1"/>
    </source>
</evidence>
<name>A0A6A4GVH5_9AGAR</name>
<reference evidence="2" key="1">
    <citation type="journal article" date="2019" name="Environ. Microbiol.">
        <title>Fungal ecological strategies reflected in gene transcription - a case study of two litter decomposers.</title>
        <authorList>
            <person name="Barbi F."/>
            <person name="Kohler A."/>
            <person name="Barry K."/>
            <person name="Baskaran P."/>
            <person name="Daum C."/>
            <person name="Fauchery L."/>
            <person name="Ihrmark K."/>
            <person name="Kuo A."/>
            <person name="LaButti K."/>
            <person name="Lipzen A."/>
            <person name="Morin E."/>
            <person name="Grigoriev I.V."/>
            <person name="Henrissat B."/>
            <person name="Lindahl B."/>
            <person name="Martin F."/>
        </authorList>
    </citation>
    <scope>NUCLEOTIDE SEQUENCE</scope>
    <source>
        <strain evidence="2">JB14</strain>
    </source>
</reference>
<proteinExistence type="predicted"/>
<gene>
    <name evidence="2" type="ORF">BT96DRAFT_835032</name>
</gene>
<dbReference type="GO" id="GO:0004523">
    <property type="term" value="F:RNA-DNA hybrid ribonuclease activity"/>
    <property type="evidence" value="ECO:0007669"/>
    <property type="project" value="InterPro"/>
</dbReference>
<dbReference type="CDD" id="cd09276">
    <property type="entry name" value="Rnase_HI_RT_non_LTR"/>
    <property type="match status" value="1"/>
</dbReference>
<protein>
    <recommendedName>
        <fullName evidence="1">RNase H type-1 domain-containing protein</fullName>
    </recommendedName>
</protein>
<sequence>MEKRQAVRKQADWESEIRIRQWEGKEDALKQIEEDDAEHQLFTDGSGIKGMVGSSAVLYKGGRRISSLQMQLGKETEHEVFKGESVGPSLGLELLKKERSVSTVSLWIDNTAAISATGSMASGPAHYLMDHFHSLYSRLKQHHPNLMIMVGWVPGHEGVEGNEAADEEAKEAAVRGLSPKQLLPHTFRKSFPMSSSAARKMFAKDLNKTRDDMFRQSPRFTRFQKVAKGDATTVAQKFQTITKGLVKPHISILVHLRTGHCYLYAHLHCIRKIDSPHCPACKREPETVYHFLLQCPAH</sequence>
<dbReference type="EMBL" id="ML769701">
    <property type="protein sequence ID" value="KAE9389330.1"/>
    <property type="molecule type" value="Genomic_DNA"/>
</dbReference>
<feature type="domain" description="RNase H type-1" evidence="1">
    <location>
        <begin position="35"/>
        <end position="174"/>
    </location>
</feature>
<organism evidence="2 3">
    <name type="scientific">Gymnopus androsaceus JB14</name>
    <dbReference type="NCBI Taxonomy" id="1447944"/>
    <lineage>
        <taxon>Eukaryota</taxon>
        <taxon>Fungi</taxon>
        <taxon>Dikarya</taxon>
        <taxon>Basidiomycota</taxon>
        <taxon>Agaricomycotina</taxon>
        <taxon>Agaricomycetes</taxon>
        <taxon>Agaricomycetidae</taxon>
        <taxon>Agaricales</taxon>
        <taxon>Marasmiineae</taxon>
        <taxon>Omphalotaceae</taxon>
        <taxon>Gymnopus</taxon>
    </lineage>
</organism>